<gene>
    <name evidence="6" type="ORF">DAPK24_055690</name>
</gene>
<organism evidence="6 7">
    <name type="scientific">Pichia kluyveri</name>
    <name type="common">Yeast</name>
    <dbReference type="NCBI Taxonomy" id="36015"/>
    <lineage>
        <taxon>Eukaryota</taxon>
        <taxon>Fungi</taxon>
        <taxon>Dikarya</taxon>
        <taxon>Ascomycota</taxon>
        <taxon>Saccharomycotina</taxon>
        <taxon>Pichiomycetes</taxon>
        <taxon>Pichiales</taxon>
        <taxon>Pichiaceae</taxon>
        <taxon>Pichia</taxon>
    </lineage>
</organism>
<feature type="compositionally biased region" description="Basic and acidic residues" evidence="4">
    <location>
        <begin position="295"/>
        <end position="305"/>
    </location>
</feature>
<dbReference type="SMART" id="SM00320">
    <property type="entry name" value="WD40"/>
    <property type="match status" value="7"/>
</dbReference>
<sequence length="504" mass="57186">MTQEMDIDTPNEGENIDILNNQKDLETSNKPSLRDELLYASINKDINDVNPIVAIPYSSQVYSMTFTKGPKWMFTGGDDGFIRKFDFFQSVSGKSLLTVSQKHQLVDSIQFNGVLCSYWENELPIYKSTISSSTDVLFEPKISPVYSLCSENYGNWILSGLDNGSITLQSIKSNEGSIQWYFHNSNDQNVKNKNLHHSMPVSKIITNTNQTNFLSGSWDKKILKWDLNTGKNLNYFINSTGQISSLEYRPIIGSSIDWKINSNDNDSDVDSLFNDDDDEEEEEEEEDIKNDDDDDKKSKKPIDDNIEMKRDIEKLQRDAIQTGKYEGVQKSDDIFLSASIDGIVSIWDSRITERDNRVMQIQVPNGTPPWCMSSTWSVDGDTIFIGRRNSTVEQFDIRKTNELLDTFKFPTLSGSVSCITTMPNKRYILCGSQDNIRLYDLESKVNNTNQKNRSIVPFSIVAGHQGGIVSSLYVDPTCRFLVSASGNRGWQGKASDCLFIYEFL</sequence>
<dbReference type="InterPro" id="IPR001680">
    <property type="entry name" value="WD40_rpt"/>
</dbReference>
<evidence type="ECO:0000313" key="6">
    <source>
        <dbReference type="EMBL" id="GMM48971.1"/>
    </source>
</evidence>
<keyword evidence="7" id="KW-1185">Reference proteome</keyword>
<dbReference type="InterPro" id="IPR057544">
    <property type="entry name" value="Beta-prop_SPT8"/>
</dbReference>
<keyword evidence="1 3" id="KW-0853">WD repeat</keyword>
<comment type="caution">
    <text evidence="6">The sequence shown here is derived from an EMBL/GenBank/DDBJ whole genome shotgun (WGS) entry which is preliminary data.</text>
</comment>
<dbReference type="PANTHER" id="PTHR19848">
    <property type="entry name" value="WD40 REPEAT PROTEIN"/>
    <property type="match status" value="1"/>
</dbReference>
<dbReference type="InterPro" id="IPR036322">
    <property type="entry name" value="WD40_repeat_dom_sf"/>
</dbReference>
<evidence type="ECO:0000313" key="7">
    <source>
        <dbReference type="Proteomes" id="UP001378960"/>
    </source>
</evidence>
<dbReference type="EMBL" id="BTGB01000009">
    <property type="protein sequence ID" value="GMM48971.1"/>
    <property type="molecule type" value="Genomic_DNA"/>
</dbReference>
<evidence type="ECO:0000256" key="4">
    <source>
        <dbReference type="SAM" id="MobiDB-lite"/>
    </source>
</evidence>
<feature type="repeat" description="WD" evidence="3">
    <location>
        <begin position="194"/>
        <end position="235"/>
    </location>
</feature>
<protein>
    <submittedName>
        <fullName evidence="6">SAGA complex subunit</fullName>
    </submittedName>
</protein>
<evidence type="ECO:0000256" key="2">
    <source>
        <dbReference type="ARBA" id="ARBA00022737"/>
    </source>
</evidence>
<dbReference type="InterPro" id="IPR015943">
    <property type="entry name" value="WD40/YVTN_repeat-like_dom_sf"/>
</dbReference>
<evidence type="ECO:0000256" key="3">
    <source>
        <dbReference type="PROSITE-ProRule" id="PRU00221"/>
    </source>
</evidence>
<dbReference type="AlphaFoldDB" id="A0AAV5REE3"/>
<dbReference type="Pfam" id="PF23798">
    <property type="entry name" value="Beta-prop_SPT8"/>
    <property type="match status" value="1"/>
</dbReference>
<feature type="compositionally biased region" description="Acidic residues" evidence="4">
    <location>
        <begin position="267"/>
        <end position="294"/>
    </location>
</feature>
<dbReference type="SUPFAM" id="SSF50978">
    <property type="entry name" value="WD40 repeat-like"/>
    <property type="match status" value="1"/>
</dbReference>
<evidence type="ECO:0000259" key="5">
    <source>
        <dbReference type="Pfam" id="PF23798"/>
    </source>
</evidence>
<reference evidence="6 7" key="1">
    <citation type="journal article" date="2023" name="Elife">
        <title>Identification of key yeast species and microbe-microbe interactions impacting larval growth of Drosophila in the wild.</title>
        <authorList>
            <person name="Mure A."/>
            <person name="Sugiura Y."/>
            <person name="Maeda R."/>
            <person name="Honda K."/>
            <person name="Sakurai N."/>
            <person name="Takahashi Y."/>
            <person name="Watada M."/>
            <person name="Katoh T."/>
            <person name="Gotoh A."/>
            <person name="Gotoh Y."/>
            <person name="Taniguchi I."/>
            <person name="Nakamura K."/>
            <person name="Hayashi T."/>
            <person name="Katayama T."/>
            <person name="Uemura T."/>
            <person name="Hattori Y."/>
        </authorList>
    </citation>
    <scope>NUCLEOTIDE SEQUENCE [LARGE SCALE GENOMIC DNA]</scope>
    <source>
        <strain evidence="6 7">PK-24</strain>
    </source>
</reference>
<name>A0AAV5REE3_PICKL</name>
<dbReference type="Proteomes" id="UP001378960">
    <property type="component" value="Unassembled WGS sequence"/>
</dbReference>
<dbReference type="PANTHER" id="PTHR19848:SF8">
    <property type="entry name" value="F-BOX AND WD REPEAT DOMAIN CONTAINING 7"/>
    <property type="match status" value="1"/>
</dbReference>
<dbReference type="Gene3D" id="2.130.10.10">
    <property type="entry name" value="YVTN repeat-like/Quinoprotein amine dehydrogenase"/>
    <property type="match status" value="2"/>
</dbReference>
<accession>A0AAV5REE3</accession>
<dbReference type="PROSITE" id="PS50082">
    <property type="entry name" value="WD_REPEATS_2"/>
    <property type="match status" value="1"/>
</dbReference>
<evidence type="ECO:0000256" key="1">
    <source>
        <dbReference type="ARBA" id="ARBA00022574"/>
    </source>
</evidence>
<feature type="domain" description="Transcription factor spt8 beta-propeller" evidence="5">
    <location>
        <begin position="48"/>
        <end position="502"/>
    </location>
</feature>
<keyword evidence="2" id="KW-0677">Repeat</keyword>
<feature type="region of interest" description="Disordered" evidence="4">
    <location>
        <begin position="267"/>
        <end position="305"/>
    </location>
</feature>
<proteinExistence type="predicted"/>